<keyword evidence="3" id="KW-0418">Kinase</keyword>
<dbReference type="InterPro" id="IPR003959">
    <property type="entry name" value="ATPase_AAA_core"/>
</dbReference>
<sequence length="555" mass="62938">MENEIRSQKFVAKKHEDTLRAQMEVNKKSNLQTSKQSREIRNINAIRQLTKKLSKGGVLRKRKVTPFLRTKRIAGNEKQRRTGNISIDDFERLMVLRKGEREPDYPNLHGQIGSSSTKTFFPHSDPCYRGSLWQTMTECRVSAEVGDSPFLVKSHYTFQTESDLHLVMDFLNGGDLHDLLDHEQKLPEDDVKFYTSKIVLGIEHLHKPPRTGKTFLAEAIAAEAEDSKFFCIRSSDLTSNSVAHSDTLVTGLFEDARQHRPSVIFFNEPPRTGKTFLAEAIAAEAEDSKFFCIRSSDLTSNSVAHSDTLVTGLFEDARQHRPSVIFFNEQENPDEQCDNSKRHRVPVPLKLGTGAKNPRSHKSDWIVEKYIEAGNKDIRTGLRQPGKHTQTSRSRRDLQPENIILDSVGHIVLSDFGLSKDFSSEQKPPRTGKTFLAEAIAAEAEDSKFFCIRSSDLTSNSVAHSDTLVTGLFEDARQHRPSVIFFNEVYSTRGKVKPQWYSSKKIPMNSVIIQNGTKSRCPLNWARVLRIPDHTSRIGLLKNTLKLATRTYERG</sequence>
<protein>
    <submittedName>
        <fullName evidence="3">Ribosomal protein S6 kinase alpha-5</fullName>
    </submittedName>
</protein>
<dbReference type="Proteomes" id="UP000027135">
    <property type="component" value="Unassembled WGS sequence"/>
</dbReference>
<dbReference type="eggNOG" id="KOG0603">
    <property type="taxonomic scope" value="Eukaryota"/>
</dbReference>
<evidence type="ECO:0000313" key="4">
    <source>
        <dbReference type="Proteomes" id="UP000027135"/>
    </source>
</evidence>
<accession>A0A067QHD7</accession>
<dbReference type="InParanoid" id="A0A067QHD7"/>
<keyword evidence="4" id="KW-1185">Reference proteome</keyword>
<feature type="region of interest" description="Disordered" evidence="1">
    <location>
        <begin position="377"/>
        <end position="399"/>
    </location>
</feature>
<dbReference type="SUPFAM" id="SSF52540">
    <property type="entry name" value="P-loop containing nucleoside triphosphate hydrolases"/>
    <property type="match status" value="3"/>
</dbReference>
<evidence type="ECO:0000256" key="1">
    <source>
        <dbReference type="SAM" id="MobiDB-lite"/>
    </source>
</evidence>
<dbReference type="Gene3D" id="3.40.50.300">
    <property type="entry name" value="P-loop containing nucleotide triphosphate hydrolases"/>
    <property type="match status" value="3"/>
</dbReference>
<dbReference type="EMBL" id="KK853391">
    <property type="protein sequence ID" value="KDR07923.1"/>
    <property type="molecule type" value="Genomic_DNA"/>
</dbReference>
<dbReference type="GO" id="GO:0005524">
    <property type="term" value="F:ATP binding"/>
    <property type="evidence" value="ECO:0007669"/>
    <property type="project" value="InterPro"/>
</dbReference>
<keyword evidence="3" id="KW-0808">Transferase</keyword>
<evidence type="ECO:0000313" key="3">
    <source>
        <dbReference type="EMBL" id="KDR07923.1"/>
    </source>
</evidence>
<dbReference type="InterPro" id="IPR000719">
    <property type="entry name" value="Prot_kinase_dom"/>
</dbReference>
<dbReference type="GO" id="GO:0007033">
    <property type="term" value="P:vacuole organization"/>
    <property type="evidence" value="ECO:0007669"/>
    <property type="project" value="TreeGrafter"/>
</dbReference>
<dbReference type="eggNOG" id="KOG0739">
    <property type="taxonomic scope" value="Eukaryota"/>
</dbReference>
<organism evidence="3 4">
    <name type="scientific">Zootermopsis nevadensis</name>
    <name type="common">Dampwood termite</name>
    <dbReference type="NCBI Taxonomy" id="136037"/>
    <lineage>
        <taxon>Eukaryota</taxon>
        <taxon>Metazoa</taxon>
        <taxon>Ecdysozoa</taxon>
        <taxon>Arthropoda</taxon>
        <taxon>Hexapoda</taxon>
        <taxon>Insecta</taxon>
        <taxon>Pterygota</taxon>
        <taxon>Neoptera</taxon>
        <taxon>Polyneoptera</taxon>
        <taxon>Dictyoptera</taxon>
        <taxon>Blattodea</taxon>
        <taxon>Blattoidea</taxon>
        <taxon>Termitoidae</taxon>
        <taxon>Termopsidae</taxon>
        <taxon>Zootermopsis</taxon>
    </lineage>
</organism>
<reference evidence="3 4" key="1">
    <citation type="journal article" date="2014" name="Nat. Commun.">
        <title>Molecular traces of alternative social organization in a termite genome.</title>
        <authorList>
            <person name="Terrapon N."/>
            <person name="Li C."/>
            <person name="Robertson H.M."/>
            <person name="Ji L."/>
            <person name="Meng X."/>
            <person name="Booth W."/>
            <person name="Chen Z."/>
            <person name="Childers C.P."/>
            <person name="Glastad K.M."/>
            <person name="Gokhale K."/>
            <person name="Gowin J."/>
            <person name="Gronenberg W."/>
            <person name="Hermansen R.A."/>
            <person name="Hu H."/>
            <person name="Hunt B.G."/>
            <person name="Huylmans A.K."/>
            <person name="Khalil S.M."/>
            <person name="Mitchell R.D."/>
            <person name="Munoz-Torres M.C."/>
            <person name="Mustard J.A."/>
            <person name="Pan H."/>
            <person name="Reese J.T."/>
            <person name="Scharf M.E."/>
            <person name="Sun F."/>
            <person name="Vogel H."/>
            <person name="Xiao J."/>
            <person name="Yang W."/>
            <person name="Yang Z."/>
            <person name="Yang Z."/>
            <person name="Zhou J."/>
            <person name="Zhu J."/>
            <person name="Brent C.S."/>
            <person name="Elsik C.G."/>
            <person name="Goodisman M.A."/>
            <person name="Liberles D.A."/>
            <person name="Roe R.M."/>
            <person name="Vargo E.L."/>
            <person name="Vilcinskas A."/>
            <person name="Wang J."/>
            <person name="Bornberg-Bauer E."/>
            <person name="Korb J."/>
            <person name="Zhang G."/>
            <person name="Liebig J."/>
        </authorList>
    </citation>
    <scope>NUCLEOTIDE SEQUENCE [LARGE SCALE GENOMIC DNA]</scope>
    <source>
        <tissue evidence="3">Whole organism</tissue>
    </source>
</reference>
<dbReference type="GO" id="GO:0016887">
    <property type="term" value="F:ATP hydrolysis activity"/>
    <property type="evidence" value="ECO:0007669"/>
    <property type="project" value="InterPro"/>
</dbReference>
<name>A0A067QHD7_ZOONE</name>
<proteinExistence type="predicted"/>
<dbReference type="Gene3D" id="1.10.510.10">
    <property type="entry name" value="Transferase(Phosphotransferase) domain 1"/>
    <property type="match status" value="1"/>
</dbReference>
<dbReference type="InterPro" id="IPR050304">
    <property type="entry name" value="MT-severing_AAA_ATPase"/>
</dbReference>
<dbReference type="STRING" id="136037.A0A067QHD7"/>
<dbReference type="Gene3D" id="3.30.200.20">
    <property type="entry name" value="Phosphorylase Kinase, domain 1"/>
    <property type="match status" value="1"/>
</dbReference>
<dbReference type="Pfam" id="PF00069">
    <property type="entry name" value="Pkinase"/>
    <property type="match status" value="1"/>
</dbReference>
<dbReference type="SUPFAM" id="SSF56112">
    <property type="entry name" value="Protein kinase-like (PK-like)"/>
    <property type="match status" value="2"/>
</dbReference>
<dbReference type="AlphaFoldDB" id="A0A067QHD7"/>
<dbReference type="GO" id="GO:0016197">
    <property type="term" value="P:endosomal transport"/>
    <property type="evidence" value="ECO:0007669"/>
    <property type="project" value="TreeGrafter"/>
</dbReference>
<dbReference type="PROSITE" id="PS50011">
    <property type="entry name" value="PROTEIN_KINASE_DOM"/>
    <property type="match status" value="1"/>
</dbReference>
<dbReference type="Pfam" id="PF00004">
    <property type="entry name" value="AAA"/>
    <property type="match status" value="2"/>
</dbReference>
<dbReference type="InterPro" id="IPR011009">
    <property type="entry name" value="Kinase-like_dom_sf"/>
</dbReference>
<dbReference type="PANTHER" id="PTHR23074">
    <property type="entry name" value="AAA DOMAIN-CONTAINING"/>
    <property type="match status" value="1"/>
</dbReference>
<dbReference type="PANTHER" id="PTHR23074:SF83">
    <property type="entry name" value="VACUOLAR PROTEIN SORTING-ASSOCIATED PROTEIN 4A"/>
    <property type="match status" value="1"/>
</dbReference>
<feature type="domain" description="Protein kinase" evidence="2">
    <location>
        <begin position="47"/>
        <end position="555"/>
    </location>
</feature>
<gene>
    <name evidence="3" type="ORF">L798_02515</name>
</gene>
<dbReference type="GO" id="GO:0004672">
    <property type="term" value="F:protein kinase activity"/>
    <property type="evidence" value="ECO:0007669"/>
    <property type="project" value="InterPro"/>
</dbReference>
<dbReference type="InterPro" id="IPR027417">
    <property type="entry name" value="P-loop_NTPase"/>
</dbReference>
<dbReference type="SMART" id="SM00220">
    <property type="entry name" value="S_TKc"/>
    <property type="match status" value="1"/>
</dbReference>
<evidence type="ECO:0000259" key="2">
    <source>
        <dbReference type="PROSITE" id="PS50011"/>
    </source>
</evidence>